<feature type="domain" description="Methyltransferase" evidence="2">
    <location>
        <begin position="287"/>
        <end position="452"/>
    </location>
</feature>
<protein>
    <recommendedName>
        <fullName evidence="2">Methyltransferase domain-containing protein</fullName>
    </recommendedName>
</protein>
<gene>
    <name evidence="3" type="ORF">ACHAWO_013479</name>
</gene>
<accession>A0ABD3QL44</accession>
<name>A0ABD3QL44_9STRA</name>
<feature type="signal peptide" evidence="1">
    <location>
        <begin position="1"/>
        <end position="24"/>
    </location>
</feature>
<dbReference type="SUPFAM" id="SSF53335">
    <property type="entry name" value="S-adenosyl-L-methionine-dependent methyltransferases"/>
    <property type="match status" value="1"/>
</dbReference>
<dbReference type="Proteomes" id="UP001530400">
    <property type="component" value="Unassembled WGS sequence"/>
</dbReference>
<dbReference type="EMBL" id="JALLPJ020000145">
    <property type="protein sequence ID" value="KAL3801132.1"/>
    <property type="molecule type" value="Genomic_DNA"/>
</dbReference>
<keyword evidence="4" id="KW-1185">Reference proteome</keyword>
<proteinExistence type="predicted"/>
<sequence>MFSSSKASPLIFFATLAQFQCSSSFSPLSKMTSCAVSFNNCALKNRMFRSSPPFVSLASSADTSNFIDKVQAAAIEEFVSTVLSSLKDDTFTTFTLKGPSVPRKKKAISLEDKDRLTQQKEKLRGKYKLITGRLVLLQDKKGIKESLHLQANIKFHLATDVAQNWNVSNNEVQIGLRRLFATAIGIDNDDTDALISEWGVPNNEQSGILNGELVTTQGVYKLALQPARKAGFFKTKQKIGIKTDKMTTNALAHDKPKNVPLSPSSLFFQRLGVTNADGKPVNGMSSKLRQCQKFVEIVGKLVDDCVSESLLDQTTARVTDMGCGRGYLTFSLHSYLCTKYLLADSGKISSVQTQGIDRRPKLIREINGIARDLGGDFNSLKFVEGTIGDTEDNLLKQLSQDGTLNSESRKTIDILIALHACDTATDDAIYYAVARDADIIVTAPCCQHEVRPQIDKHASLLSKQSHPLNEILRHPIYRERQTEIVTDAMRALLLDIAGYDTRVFEFVGGDHTAKNVMITAVRRKDDLSSNGDRLAEKRARLMEVAKMYGVERQRLASLMCERLNDANDKMKTTSGMPPL</sequence>
<comment type="caution">
    <text evidence="3">The sequence shown here is derived from an EMBL/GenBank/DDBJ whole genome shotgun (WGS) entry which is preliminary data.</text>
</comment>
<reference evidence="3 4" key="1">
    <citation type="submission" date="2024-10" db="EMBL/GenBank/DDBJ databases">
        <title>Updated reference genomes for cyclostephanoid diatoms.</title>
        <authorList>
            <person name="Roberts W.R."/>
            <person name="Alverson A.J."/>
        </authorList>
    </citation>
    <scope>NUCLEOTIDE SEQUENCE [LARGE SCALE GENOMIC DNA]</scope>
    <source>
        <strain evidence="3 4">AJA010-31</strain>
    </source>
</reference>
<keyword evidence="1" id="KW-0732">Signal</keyword>
<dbReference type="PANTHER" id="PTHR13369">
    <property type="match status" value="1"/>
</dbReference>
<organism evidence="3 4">
    <name type="scientific">Cyclotella atomus</name>
    <dbReference type="NCBI Taxonomy" id="382360"/>
    <lineage>
        <taxon>Eukaryota</taxon>
        <taxon>Sar</taxon>
        <taxon>Stramenopiles</taxon>
        <taxon>Ochrophyta</taxon>
        <taxon>Bacillariophyta</taxon>
        <taxon>Coscinodiscophyceae</taxon>
        <taxon>Thalassiosirophycidae</taxon>
        <taxon>Stephanodiscales</taxon>
        <taxon>Stephanodiscaceae</taxon>
        <taxon>Cyclotella</taxon>
    </lineage>
</organism>
<evidence type="ECO:0000259" key="2">
    <source>
        <dbReference type="Pfam" id="PF13679"/>
    </source>
</evidence>
<dbReference type="InterPro" id="IPR025714">
    <property type="entry name" value="Methyltranfer_dom"/>
</dbReference>
<dbReference type="InterPro" id="IPR029063">
    <property type="entry name" value="SAM-dependent_MTases_sf"/>
</dbReference>
<evidence type="ECO:0000313" key="3">
    <source>
        <dbReference type="EMBL" id="KAL3801132.1"/>
    </source>
</evidence>
<dbReference type="Pfam" id="PF13679">
    <property type="entry name" value="Methyltransf_32"/>
    <property type="match status" value="1"/>
</dbReference>
<dbReference type="AlphaFoldDB" id="A0ABD3QL44"/>
<evidence type="ECO:0000313" key="4">
    <source>
        <dbReference type="Proteomes" id="UP001530400"/>
    </source>
</evidence>
<feature type="chain" id="PRO_5044859511" description="Methyltransferase domain-containing protein" evidence="1">
    <location>
        <begin position="25"/>
        <end position="579"/>
    </location>
</feature>
<evidence type="ECO:0000256" key="1">
    <source>
        <dbReference type="SAM" id="SignalP"/>
    </source>
</evidence>
<dbReference type="PANTHER" id="PTHR13369:SF3">
    <property type="entry name" value="METHYLTRANSFERASE DOMAIN-CONTAINING PROTEIN"/>
    <property type="match status" value="1"/>
</dbReference>